<dbReference type="PRINTS" id="PR00446">
    <property type="entry name" value="HYDRGNUPTAKE"/>
</dbReference>
<dbReference type="EMBL" id="JAYMFH010000011">
    <property type="protein sequence ID" value="MEC4295251.1"/>
    <property type="molecule type" value="Genomic_DNA"/>
</dbReference>
<proteinExistence type="predicted"/>
<dbReference type="Proteomes" id="UP001343724">
    <property type="component" value="Unassembled WGS sequence"/>
</dbReference>
<dbReference type="InterPro" id="IPR000671">
    <property type="entry name" value="Peptidase_A31"/>
</dbReference>
<feature type="region of interest" description="Disordered" evidence="1">
    <location>
        <begin position="1"/>
        <end position="22"/>
    </location>
</feature>
<keyword evidence="2" id="KW-0645">Protease</keyword>
<dbReference type="NCBIfam" id="TIGR00072">
    <property type="entry name" value="hydrog_prot"/>
    <property type="match status" value="1"/>
</dbReference>
<reference evidence="2 3" key="1">
    <citation type="submission" date="2024-01" db="EMBL/GenBank/DDBJ databases">
        <title>novel species in genus Adlercreutzia.</title>
        <authorList>
            <person name="Liu X."/>
        </authorList>
    </citation>
    <scope>NUCLEOTIDE SEQUENCE [LARGE SCALE GENOMIC DNA]</scope>
    <source>
        <strain evidence="2 3">R22</strain>
    </source>
</reference>
<comment type="caution">
    <text evidence="2">The sequence shown here is derived from an EMBL/GenBank/DDBJ whole genome shotgun (WGS) entry which is preliminary data.</text>
</comment>
<gene>
    <name evidence="2" type="ORF">VJ920_08000</name>
</gene>
<dbReference type="Pfam" id="PF01750">
    <property type="entry name" value="HycI"/>
    <property type="match status" value="1"/>
</dbReference>
<dbReference type="InterPro" id="IPR023430">
    <property type="entry name" value="Pept_HybD-like_dom_sf"/>
</dbReference>
<keyword evidence="3" id="KW-1185">Reference proteome</keyword>
<dbReference type="GO" id="GO:0008233">
    <property type="term" value="F:peptidase activity"/>
    <property type="evidence" value="ECO:0007669"/>
    <property type="project" value="UniProtKB-KW"/>
</dbReference>
<dbReference type="PANTHER" id="PTHR30302:SF4">
    <property type="entry name" value="HYDROGENASE 3 MATURATION PROTEASE"/>
    <property type="match status" value="1"/>
</dbReference>
<dbReference type="SUPFAM" id="SSF53163">
    <property type="entry name" value="HybD-like"/>
    <property type="match status" value="1"/>
</dbReference>
<organism evidence="2 3">
    <name type="scientific">Adlercreutzia shanghongiae</name>
    <dbReference type="NCBI Taxonomy" id="3111773"/>
    <lineage>
        <taxon>Bacteria</taxon>
        <taxon>Bacillati</taxon>
        <taxon>Actinomycetota</taxon>
        <taxon>Coriobacteriia</taxon>
        <taxon>Eggerthellales</taxon>
        <taxon>Eggerthellaceae</taxon>
        <taxon>Adlercreutzia</taxon>
    </lineage>
</organism>
<sequence>MSAGVAPGGVPERERTAAVGEGAAAVGEVPAAGPLAGAASAPAPVSASSAGGAVPFDFSEPDPSRRAAVFFVGNRLMMDDGVAPAALDALLETYEVPDNVQLMDVGCMALDMLGYVDRCDLILTVDAVDGTGDAPGTVYRFEPDAMARHAGPEASLHDLKLVDLFDAASLMGYTAEGFCLGMQVGNPSPSEFCVGLTPECEAALPLLVETVAAELARRGFPLTRKA</sequence>
<name>A0ABU6IZH5_9ACTN</name>
<dbReference type="PANTHER" id="PTHR30302">
    <property type="entry name" value="HYDROGENASE 1 MATURATION PROTEASE"/>
    <property type="match status" value="1"/>
</dbReference>
<evidence type="ECO:0000256" key="1">
    <source>
        <dbReference type="SAM" id="MobiDB-lite"/>
    </source>
</evidence>
<evidence type="ECO:0000313" key="3">
    <source>
        <dbReference type="Proteomes" id="UP001343724"/>
    </source>
</evidence>
<protein>
    <submittedName>
        <fullName evidence="2">Hydrogenase maturation protease</fullName>
    </submittedName>
</protein>
<evidence type="ECO:0000313" key="2">
    <source>
        <dbReference type="EMBL" id="MEC4295251.1"/>
    </source>
</evidence>
<accession>A0ABU6IZH5</accession>
<dbReference type="Gene3D" id="3.40.50.1450">
    <property type="entry name" value="HybD-like"/>
    <property type="match status" value="1"/>
</dbReference>
<dbReference type="GO" id="GO:0006508">
    <property type="term" value="P:proteolysis"/>
    <property type="evidence" value="ECO:0007669"/>
    <property type="project" value="UniProtKB-KW"/>
</dbReference>
<keyword evidence="2" id="KW-0378">Hydrolase</keyword>
<dbReference type="RefSeq" id="WP_326454816.1">
    <property type="nucleotide sequence ID" value="NZ_JAYMFH010000011.1"/>
</dbReference>